<feature type="domain" description="DUF6570" evidence="2">
    <location>
        <begin position="229"/>
        <end position="361"/>
    </location>
</feature>
<gene>
    <name evidence="3" type="ORF">M413DRAFT_80231</name>
</gene>
<protein>
    <recommendedName>
        <fullName evidence="2">DUF6570 domain-containing protein</fullName>
    </recommendedName>
</protein>
<proteinExistence type="predicted"/>
<evidence type="ECO:0000259" key="2">
    <source>
        <dbReference type="Pfam" id="PF20209"/>
    </source>
</evidence>
<feature type="compositionally biased region" description="Basic residues" evidence="1">
    <location>
        <begin position="103"/>
        <end position="121"/>
    </location>
</feature>
<keyword evidence="4" id="KW-1185">Reference proteome</keyword>
<feature type="region of interest" description="Disordered" evidence="1">
    <location>
        <begin position="81"/>
        <end position="131"/>
    </location>
</feature>
<dbReference type="Proteomes" id="UP000053424">
    <property type="component" value="Unassembled WGS sequence"/>
</dbReference>
<dbReference type="OrthoDB" id="3221862at2759"/>
<dbReference type="STRING" id="686832.A0A0C3BRF7"/>
<dbReference type="Pfam" id="PF20209">
    <property type="entry name" value="DUF6570"/>
    <property type="match status" value="1"/>
</dbReference>
<dbReference type="EMBL" id="KN831905">
    <property type="protein sequence ID" value="KIM34619.1"/>
    <property type="molecule type" value="Genomic_DNA"/>
</dbReference>
<reference evidence="3 4" key="1">
    <citation type="submission" date="2014-04" db="EMBL/GenBank/DDBJ databases">
        <authorList>
            <consortium name="DOE Joint Genome Institute"/>
            <person name="Kuo A."/>
            <person name="Gay G."/>
            <person name="Dore J."/>
            <person name="Kohler A."/>
            <person name="Nagy L.G."/>
            <person name="Floudas D."/>
            <person name="Copeland A."/>
            <person name="Barry K.W."/>
            <person name="Cichocki N."/>
            <person name="Veneault-Fourrey C."/>
            <person name="LaButti K."/>
            <person name="Lindquist E.A."/>
            <person name="Lipzen A."/>
            <person name="Lundell T."/>
            <person name="Morin E."/>
            <person name="Murat C."/>
            <person name="Sun H."/>
            <person name="Tunlid A."/>
            <person name="Henrissat B."/>
            <person name="Grigoriev I.V."/>
            <person name="Hibbett D.S."/>
            <person name="Martin F."/>
            <person name="Nordberg H.P."/>
            <person name="Cantor M.N."/>
            <person name="Hua S.X."/>
        </authorList>
    </citation>
    <scope>NUCLEOTIDE SEQUENCE [LARGE SCALE GENOMIC DNA]</scope>
    <source>
        <strain evidence="4">h7</strain>
    </source>
</reference>
<organism evidence="3 4">
    <name type="scientific">Hebeloma cylindrosporum</name>
    <dbReference type="NCBI Taxonomy" id="76867"/>
    <lineage>
        <taxon>Eukaryota</taxon>
        <taxon>Fungi</taxon>
        <taxon>Dikarya</taxon>
        <taxon>Basidiomycota</taxon>
        <taxon>Agaricomycotina</taxon>
        <taxon>Agaricomycetes</taxon>
        <taxon>Agaricomycetidae</taxon>
        <taxon>Agaricales</taxon>
        <taxon>Agaricineae</taxon>
        <taxon>Hymenogastraceae</taxon>
        <taxon>Hebeloma</taxon>
    </lineage>
</organism>
<evidence type="ECO:0000256" key="1">
    <source>
        <dbReference type="SAM" id="MobiDB-lite"/>
    </source>
</evidence>
<reference evidence="4" key="2">
    <citation type="submission" date="2015-01" db="EMBL/GenBank/DDBJ databases">
        <title>Evolutionary Origins and Diversification of the Mycorrhizal Mutualists.</title>
        <authorList>
            <consortium name="DOE Joint Genome Institute"/>
            <consortium name="Mycorrhizal Genomics Consortium"/>
            <person name="Kohler A."/>
            <person name="Kuo A."/>
            <person name="Nagy L.G."/>
            <person name="Floudas D."/>
            <person name="Copeland A."/>
            <person name="Barry K.W."/>
            <person name="Cichocki N."/>
            <person name="Veneault-Fourrey C."/>
            <person name="LaButti K."/>
            <person name="Lindquist E.A."/>
            <person name="Lipzen A."/>
            <person name="Lundell T."/>
            <person name="Morin E."/>
            <person name="Murat C."/>
            <person name="Riley R."/>
            <person name="Ohm R."/>
            <person name="Sun H."/>
            <person name="Tunlid A."/>
            <person name="Henrissat B."/>
            <person name="Grigoriev I.V."/>
            <person name="Hibbett D.S."/>
            <person name="Martin F."/>
        </authorList>
    </citation>
    <scope>NUCLEOTIDE SEQUENCE [LARGE SCALE GENOMIC DNA]</scope>
    <source>
        <strain evidence="4">h7</strain>
    </source>
</reference>
<dbReference type="HOGENOM" id="CLU_035678_1_0_1"/>
<name>A0A0C3BRF7_HEBCY</name>
<dbReference type="AlphaFoldDB" id="A0A0C3BRF7"/>
<evidence type="ECO:0000313" key="3">
    <source>
        <dbReference type="EMBL" id="KIM34619.1"/>
    </source>
</evidence>
<dbReference type="InterPro" id="IPR046700">
    <property type="entry name" value="DUF6570"/>
</dbReference>
<evidence type="ECO:0000313" key="4">
    <source>
        <dbReference type="Proteomes" id="UP000053424"/>
    </source>
</evidence>
<accession>A0A0C3BRF7</accession>
<sequence>MDENPEFIATQIPIHLIGDCLTVGDIRNLCCIHRIPYSGKLNKEENLKRFEHHYCSNCESYYTIFKRDDRDKVKKEKAKVRSAIYRQQTKGRHQNNNTIHQEKSRKKKNKEKKSRKNKTSKHPAIPSVFPPRPASENLIHRIISGFCNDTDPSKFQEAGCAVCGQLTLLTKLKSLTEVKISYEPLINPLARKKEKQSLNDTDDDNELRSPILDPDCSHICEPCLGPLKKGKRPLKSLANFLWIGKVPQALQDLTYAEKMLIARVRHNRCLVRVSSGRAKMVANAIMFTNPTIKVYKTLPPSRQELSEVLAIVFTGPANPTQEEFKRTPMFVRRNKVAEALEWLKLNHSDYASLNISKDNLDTYEEEGIPVVVDYKRSDINEGNKIPSAMSKHDMEEEEGTEDGPCPFTVHGLTGPEYAKMSMQTLKLKALQHLENRGKTLKVGHDETQQSMYDNPQIYPQMFPWLFPYGLGGLTQAVHKKKLSDAEHKKLLLMYHDKRFQTDLYFPIIAFNHEQLKAGTTGSFLLARRRNFDSVASQLQKVNRSVLADLAKRMSEGEHVKPETEDEKLCFLFWIIWIM</sequence>